<gene>
    <name evidence="1" type="ORF">HUJ06_022555</name>
</gene>
<comment type="caution">
    <text evidence="1">The sequence shown here is derived from an EMBL/GenBank/DDBJ whole genome shotgun (WGS) entry which is preliminary data.</text>
</comment>
<evidence type="ECO:0000313" key="1">
    <source>
        <dbReference type="EMBL" id="DAD21091.1"/>
    </source>
</evidence>
<keyword evidence="2" id="KW-1185">Reference proteome</keyword>
<reference evidence="1 2" key="1">
    <citation type="journal article" date="2020" name="Mol. Biol. Evol.">
        <title>Distinct Expression and Methylation Patterns for Genes with Different Fates following a Single Whole-Genome Duplication in Flowering Plants.</title>
        <authorList>
            <person name="Shi T."/>
            <person name="Rahmani R.S."/>
            <person name="Gugger P.F."/>
            <person name="Wang M."/>
            <person name="Li H."/>
            <person name="Zhang Y."/>
            <person name="Li Z."/>
            <person name="Wang Q."/>
            <person name="Van de Peer Y."/>
            <person name="Marchal K."/>
            <person name="Chen J."/>
        </authorList>
    </citation>
    <scope>NUCLEOTIDE SEQUENCE [LARGE SCALE GENOMIC DNA]</scope>
    <source>
        <tissue evidence="1">Leaf</tissue>
    </source>
</reference>
<dbReference type="AlphaFoldDB" id="A0A822XPG8"/>
<proteinExistence type="predicted"/>
<dbReference type="EMBL" id="DUZY01000001">
    <property type="protein sequence ID" value="DAD21091.1"/>
    <property type="molecule type" value="Genomic_DNA"/>
</dbReference>
<evidence type="ECO:0000313" key="2">
    <source>
        <dbReference type="Proteomes" id="UP000607653"/>
    </source>
</evidence>
<organism evidence="1 2">
    <name type="scientific">Nelumbo nucifera</name>
    <name type="common">Sacred lotus</name>
    <dbReference type="NCBI Taxonomy" id="4432"/>
    <lineage>
        <taxon>Eukaryota</taxon>
        <taxon>Viridiplantae</taxon>
        <taxon>Streptophyta</taxon>
        <taxon>Embryophyta</taxon>
        <taxon>Tracheophyta</taxon>
        <taxon>Spermatophyta</taxon>
        <taxon>Magnoliopsida</taxon>
        <taxon>Proteales</taxon>
        <taxon>Nelumbonaceae</taxon>
        <taxon>Nelumbo</taxon>
    </lineage>
</organism>
<dbReference type="Proteomes" id="UP000607653">
    <property type="component" value="Unassembled WGS sequence"/>
</dbReference>
<protein>
    <submittedName>
        <fullName evidence="1">Uncharacterized protein</fullName>
    </submittedName>
</protein>
<name>A0A822XPG8_NELNU</name>
<sequence>MDHSYVSVISLHWVAINRVFLILLVSESEEPLETSYLYWAPHRTLDYGGDKL</sequence>
<accession>A0A822XPG8</accession>